<feature type="region of interest" description="Disordered" evidence="1">
    <location>
        <begin position="88"/>
        <end position="107"/>
    </location>
</feature>
<organism evidence="2 3">
    <name type="scientific">Diplogelasinospora grovesii</name>
    <dbReference type="NCBI Taxonomy" id="303347"/>
    <lineage>
        <taxon>Eukaryota</taxon>
        <taxon>Fungi</taxon>
        <taxon>Dikarya</taxon>
        <taxon>Ascomycota</taxon>
        <taxon>Pezizomycotina</taxon>
        <taxon>Sordariomycetes</taxon>
        <taxon>Sordariomycetidae</taxon>
        <taxon>Sordariales</taxon>
        <taxon>Diplogelasinosporaceae</taxon>
        <taxon>Diplogelasinospora</taxon>
    </lineage>
</organism>
<dbReference type="Proteomes" id="UP001303473">
    <property type="component" value="Unassembled WGS sequence"/>
</dbReference>
<proteinExistence type="predicted"/>
<reference evidence="3" key="1">
    <citation type="journal article" date="2023" name="Mol. Phylogenet. Evol.">
        <title>Genome-scale phylogeny and comparative genomics of the fungal order Sordariales.</title>
        <authorList>
            <person name="Hensen N."/>
            <person name="Bonometti L."/>
            <person name="Westerberg I."/>
            <person name="Brannstrom I.O."/>
            <person name="Guillou S."/>
            <person name="Cros-Aarteil S."/>
            <person name="Calhoun S."/>
            <person name="Haridas S."/>
            <person name="Kuo A."/>
            <person name="Mondo S."/>
            <person name="Pangilinan J."/>
            <person name="Riley R."/>
            <person name="LaButti K."/>
            <person name="Andreopoulos B."/>
            <person name="Lipzen A."/>
            <person name="Chen C."/>
            <person name="Yan M."/>
            <person name="Daum C."/>
            <person name="Ng V."/>
            <person name="Clum A."/>
            <person name="Steindorff A."/>
            <person name="Ohm R.A."/>
            <person name="Martin F."/>
            <person name="Silar P."/>
            <person name="Natvig D.O."/>
            <person name="Lalanne C."/>
            <person name="Gautier V."/>
            <person name="Ament-Velasquez S.L."/>
            <person name="Kruys A."/>
            <person name="Hutchinson M.I."/>
            <person name="Powell A.J."/>
            <person name="Barry K."/>
            <person name="Miller A.N."/>
            <person name="Grigoriev I.V."/>
            <person name="Debuchy R."/>
            <person name="Gladieux P."/>
            <person name="Hiltunen Thoren M."/>
            <person name="Johannesson H."/>
        </authorList>
    </citation>
    <scope>NUCLEOTIDE SEQUENCE [LARGE SCALE GENOMIC DNA]</scope>
    <source>
        <strain evidence="3">CBS 340.73</strain>
    </source>
</reference>
<name>A0AAN6N5Z6_9PEZI</name>
<comment type="caution">
    <text evidence="2">The sequence shown here is derived from an EMBL/GenBank/DDBJ whole genome shotgun (WGS) entry which is preliminary data.</text>
</comment>
<evidence type="ECO:0000313" key="2">
    <source>
        <dbReference type="EMBL" id="KAK3938393.1"/>
    </source>
</evidence>
<accession>A0AAN6N5Z6</accession>
<dbReference type="EMBL" id="MU853830">
    <property type="protein sequence ID" value="KAK3938393.1"/>
    <property type="molecule type" value="Genomic_DNA"/>
</dbReference>
<evidence type="ECO:0000256" key="1">
    <source>
        <dbReference type="SAM" id="MobiDB-lite"/>
    </source>
</evidence>
<sequence length="210" mass="23474">MTMALPIPPLLPLYVECRCLRRFADTCSRFRSSLEGPPTIAARNRPAGSLADRLVSCQYSSEPKTKVVQNVGNSCRVIDRSVRLQREKTARKTGDAGRGGRRTISRMNGHKTWNGKLGVWQPEQRLGTKRSFQLFNSSRESRPRIHPGNQAFRCPLSVVLDRCSLFMCCSSFVSVISPEIQCADVPRYDRSQLLSSSCCCCCAVVYVLHG</sequence>
<evidence type="ECO:0000313" key="3">
    <source>
        <dbReference type="Proteomes" id="UP001303473"/>
    </source>
</evidence>
<keyword evidence="3" id="KW-1185">Reference proteome</keyword>
<gene>
    <name evidence="2" type="ORF">QBC46DRAFT_390211</name>
</gene>
<dbReference type="AlphaFoldDB" id="A0AAN6N5Z6"/>
<protein>
    <submittedName>
        <fullName evidence="2">Uncharacterized protein</fullName>
    </submittedName>
</protein>